<organism evidence="2 3">
    <name type="scientific">Candidatus Sungbacteria bacterium RIFCSPHIGHO2_02_FULL_49_12</name>
    <dbReference type="NCBI Taxonomy" id="1802271"/>
    <lineage>
        <taxon>Bacteria</taxon>
        <taxon>Candidatus Sungiibacteriota</taxon>
    </lineage>
</organism>
<name>A0A1G2KQC9_9BACT</name>
<dbReference type="EMBL" id="MHQJ01000013">
    <property type="protein sequence ID" value="OHA01563.1"/>
    <property type="molecule type" value="Genomic_DNA"/>
</dbReference>
<proteinExistence type="predicted"/>
<accession>A0A1G2KQC9</accession>
<comment type="caution">
    <text evidence="2">The sequence shown here is derived from an EMBL/GenBank/DDBJ whole genome shotgun (WGS) entry which is preliminary data.</text>
</comment>
<protein>
    <submittedName>
        <fullName evidence="2">Uncharacterized protein</fullName>
    </submittedName>
</protein>
<feature type="region of interest" description="Disordered" evidence="1">
    <location>
        <begin position="293"/>
        <end position="312"/>
    </location>
</feature>
<dbReference type="GO" id="GO:0016705">
    <property type="term" value="F:oxidoreductase activity, acting on paired donors, with incorporation or reduction of molecular oxygen"/>
    <property type="evidence" value="ECO:0007669"/>
    <property type="project" value="InterPro"/>
</dbReference>
<reference evidence="2 3" key="1">
    <citation type="journal article" date="2016" name="Nat. Commun.">
        <title>Thousands of microbial genomes shed light on interconnected biogeochemical processes in an aquifer system.</title>
        <authorList>
            <person name="Anantharaman K."/>
            <person name="Brown C.T."/>
            <person name="Hug L.A."/>
            <person name="Sharon I."/>
            <person name="Castelle C.J."/>
            <person name="Probst A.J."/>
            <person name="Thomas B.C."/>
            <person name="Singh A."/>
            <person name="Wilkins M.J."/>
            <person name="Karaoz U."/>
            <person name="Brodie E.L."/>
            <person name="Williams K.H."/>
            <person name="Hubbard S.S."/>
            <person name="Banfield J.F."/>
        </authorList>
    </citation>
    <scope>NUCLEOTIDE SEQUENCE [LARGE SCALE GENOMIC DNA]</scope>
</reference>
<evidence type="ECO:0000256" key="1">
    <source>
        <dbReference type="SAM" id="MobiDB-lite"/>
    </source>
</evidence>
<feature type="region of interest" description="Disordered" evidence="1">
    <location>
        <begin position="188"/>
        <end position="211"/>
    </location>
</feature>
<gene>
    <name evidence="2" type="ORF">A3C11_02405</name>
</gene>
<sequence length="312" mass="35782">MSERRDFEKILVSLGGVKIEPSTRHERWRIGTKIITVPNNLSGWRAFRNYEAQARRVAREEGIFQEAPAKTFALSNHKVKVANSRPRTEDRPAYSAAATRQDLEEWNARENMGWKTFWGEGRLEMETTKRHFIREPERIHVIQQTLRETGQPLSAIEIAKSAWDDTEETSRAVLRILRKYPRIFRPTRGQQRNERYTLETGEQPATLTPPPLAGELCPVGEPSTTEDKLAELSKPKGIAAATAVSTPIGDAEEKLKRVCKILEEFSQNPVNRKEPYWSFYVLGRITEIVEQTEAAPRNRRAEEMWEGDRSGA</sequence>
<dbReference type="InterPro" id="IPR036661">
    <property type="entry name" value="Luciferase-like_sf"/>
</dbReference>
<evidence type="ECO:0000313" key="2">
    <source>
        <dbReference type="EMBL" id="OHA01563.1"/>
    </source>
</evidence>
<dbReference type="Proteomes" id="UP000177362">
    <property type="component" value="Unassembled WGS sequence"/>
</dbReference>
<dbReference type="AlphaFoldDB" id="A0A1G2KQC9"/>
<feature type="compositionally biased region" description="Basic and acidic residues" evidence="1">
    <location>
        <begin position="299"/>
        <end position="312"/>
    </location>
</feature>
<dbReference type="SUPFAM" id="SSF51679">
    <property type="entry name" value="Bacterial luciferase-like"/>
    <property type="match status" value="1"/>
</dbReference>
<evidence type="ECO:0000313" key="3">
    <source>
        <dbReference type="Proteomes" id="UP000177362"/>
    </source>
</evidence>